<dbReference type="InterPro" id="IPR041320">
    <property type="entry name" value="CxC1"/>
</dbReference>
<evidence type="ECO:0000313" key="4">
    <source>
        <dbReference type="Proteomes" id="UP000249464"/>
    </source>
</evidence>
<dbReference type="Pfam" id="PF18802">
    <property type="entry name" value="CxC1"/>
    <property type="match status" value="1"/>
</dbReference>
<name>A0A2X0MT10_9BASI</name>
<feature type="region of interest" description="Disordered" evidence="1">
    <location>
        <begin position="795"/>
        <end position="836"/>
    </location>
</feature>
<dbReference type="Proteomes" id="UP000249464">
    <property type="component" value="Unassembled WGS sequence"/>
</dbReference>
<feature type="compositionally biased region" description="Acidic residues" evidence="1">
    <location>
        <begin position="820"/>
        <end position="836"/>
    </location>
</feature>
<dbReference type="AlphaFoldDB" id="A0A2X0MT10"/>
<dbReference type="EMBL" id="FQNC01000041">
    <property type="protein sequence ID" value="SGY31634.1"/>
    <property type="molecule type" value="Genomic_DNA"/>
</dbReference>
<evidence type="ECO:0000313" key="3">
    <source>
        <dbReference type="EMBL" id="SGY31634.1"/>
    </source>
</evidence>
<feature type="region of interest" description="Disordered" evidence="1">
    <location>
        <begin position="438"/>
        <end position="459"/>
    </location>
</feature>
<sequence length="836" mass="93907">MPPKRRYKSKPSVYKLQVTFCASESRCATDVERLAQLGFISSTASMPMTAFSFRLVEQAHASWKVSPRAITGYADGLKEYYSRCGWGRGHYTGHPWTFGSNAIDEYRALETCEEDSGDLLAGTVDSFQQVSRVLRANQTREKNSKHDVQGIVPDIFLAEEEVQAMKAEVEASVQPTKKACTESWKAADDGAGSTSSRVVDTGLVACVCRHDVNLKMANLERSGEKLYYALAILNHISERLPEHAKIGVLYDIACNFKHHIEKRQLLPKLFKRLEFATSVFHAYAHIWSCQVEFNPRLIPNFGLTDGEGCERLWSGLRSLIPINRPSNKSHRFVNLAVRIQALNDATVNKLGAWFYRRYHEANDKGVAAEEELNSIIAYDSRLTQDALRRELEEQRLAQVPKTAAQQSEADRLRESDLYGLVESLYKIESRIARFRRLGIAKRQTPQPRDGHRSSGNGTGSLCHGPLVQRCCAELRHLFQCSVALRRFHLEVIAYKTSREKLLSTGRGKGGAKLGQRAVSKARATDGKIYSGAEKARKTYKKAVEAFRLAMGSTPSSLLNNLRISDSLKSAIDLDETDPFWQDGFFTHVEAAWAVNPWVKRGVTAVRAKDRVGEEKARIGAEVRQALAWLEDEKTRLTSCQTLWTNVSGKFSTRRAPYHLLGRPNIFQTISTDTLPESIDPADAKSIFGTEDVEEIRGRALILLDRRMELLQLRECSWSQNNYFFDVWLKTRGQSESHSEPMPPALSELRGLHQRLNATGRAVKKAKHHERPAHNRSATRVRAIEAQMDMSDGAELAKEVGPLSAQLLEQDGEMGSSSDESYGDDFAGQEDEYFSDV</sequence>
<proteinExistence type="predicted"/>
<protein>
    <submittedName>
        <fullName evidence="3">BQ5605_C002g01247 protein</fullName>
    </submittedName>
</protein>
<dbReference type="PANTHER" id="PTHR33096">
    <property type="entry name" value="CXC2 DOMAIN-CONTAINING PROTEIN"/>
    <property type="match status" value="1"/>
</dbReference>
<dbReference type="PANTHER" id="PTHR33096:SF1">
    <property type="entry name" value="CXC1-LIKE CYSTEINE CLUSTER ASSOCIATED WITH KDZ TRANSPOSASES DOMAIN-CONTAINING PROTEIN"/>
    <property type="match status" value="1"/>
</dbReference>
<keyword evidence="4" id="KW-1185">Reference proteome</keyword>
<dbReference type="InterPro" id="IPR040521">
    <property type="entry name" value="KDZ"/>
</dbReference>
<dbReference type="STRING" id="796604.A0A2X0MT10"/>
<dbReference type="Pfam" id="PF18758">
    <property type="entry name" value="KDZ"/>
    <property type="match status" value="1"/>
</dbReference>
<feature type="domain" description="CxC1-like cysteine cluster associated with KDZ transposases" evidence="2">
    <location>
        <begin position="17"/>
        <end position="81"/>
    </location>
</feature>
<organism evidence="3 4">
    <name type="scientific">Microbotryum silenes-dioicae</name>
    <dbReference type="NCBI Taxonomy" id="796604"/>
    <lineage>
        <taxon>Eukaryota</taxon>
        <taxon>Fungi</taxon>
        <taxon>Dikarya</taxon>
        <taxon>Basidiomycota</taxon>
        <taxon>Pucciniomycotina</taxon>
        <taxon>Microbotryomycetes</taxon>
        <taxon>Microbotryales</taxon>
        <taxon>Microbotryaceae</taxon>
        <taxon>Microbotryum</taxon>
    </lineage>
</organism>
<evidence type="ECO:0000256" key="1">
    <source>
        <dbReference type="SAM" id="MobiDB-lite"/>
    </source>
</evidence>
<evidence type="ECO:0000259" key="2">
    <source>
        <dbReference type="Pfam" id="PF18802"/>
    </source>
</evidence>
<gene>
    <name evidence="3" type="primary">BQ5605_C002g01247</name>
    <name evidence="3" type="ORF">BQ5605_C002G01247</name>
</gene>
<accession>A0A2X0MT10</accession>
<reference evidence="3 4" key="1">
    <citation type="submission" date="2016-11" db="EMBL/GenBank/DDBJ databases">
        <authorList>
            <person name="Jaros S."/>
            <person name="Januszkiewicz K."/>
            <person name="Wedrychowicz H."/>
        </authorList>
    </citation>
    <scope>NUCLEOTIDE SEQUENCE [LARGE SCALE GENOMIC DNA]</scope>
</reference>